<sequence>MKWRQADVHINNLYNTTFWTLVQEGKLSPAQAEQRLCGTVSGDKNEILFKEFKINYNNEPEIFKRVGSLDRRDNALAFQAFWLSGHHLMHCVSQRPCAPEHRLRIAGSPVKRPILSAKTSEYLE</sequence>
<evidence type="ECO:0000259" key="1">
    <source>
        <dbReference type="Pfam" id="PF14413"/>
    </source>
</evidence>
<dbReference type="InterPro" id="IPR038469">
    <property type="entry name" value="tRNAHis_GuaTrfase_Thg1_sf"/>
</dbReference>
<evidence type="ECO:0000313" key="3">
    <source>
        <dbReference type="Proteomes" id="UP000837857"/>
    </source>
</evidence>
<protein>
    <recommendedName>
        <fullName evidence="1">Thg1 C-terminal domain-containing protein</fullName>
    </recommendedName>
</protein>
<feature type="domain" description="Thg1 C-terminal" evidence="1">
    <location>
        <begin position="1"/>
        <end position="70"/>
    </location>
</feature>
<feature type="non-terminal residue" evidence="2">
    <location>
        <position position="124"/>
    </location>
</feature>
<accession>A0ABN8ITL2</accession>
<organism evidence="2 3">
    <name type="scientific">Iphiclides podalirius</name>
    <name type="common">scarce swallowtail</name>
    <dbReference type="NCBI Taxonomy" id="110791"/>
    <lineage>
        <taxon>Eukaryota</taxon>
        <taxon>Metazoa</taxon>
        <taxon>Ecdysozoa</taxon>
        <taxon>Arthropoda</taxon>
        <taxon>Hexapoda</taxon>
        <taxon>Insecta</taxon>
        <taxon>Pterygota</taxon>
        <taxon>Neoptera</taxon>
        <taxon>Endopterygota</taxon>
        <taxon>Lepidoptera</taxon>
        <taxon>Glossata</taxon>
        <taxon>Ditrysia</taxon>
        <taxon>Papilionoidea</taxon>
        <taxon>Papilionidae</taxon>
        <taxon>Papilioninae</taxon>
        <taxon>Iphiclides</taxon>
    </lineage>
</organism>
<proteinExistence type="predicted"/>
<gene>
    <name evidence="2" type="ORF">IPOD504_LOCUS13641</name>
</gene>
<dbReference type="InterPro" id="IPR025845">
    <property type="entry name" value="Thg1_C_dom"/>
</dbReference>
<reference evidence="2" key="1">
    <citation type="submission" date="2022-03" db="EMBL/GenBank/DDBJ databases">
        <authorList>
            <person name="Martin H S."/>
        </authorList>
    </citation>
    <scope>NUCLEOTIDE SEQUENCE</scope>
</reference>
<evidence type="ECO:0000313" key="2">
    <source>
        <dbReference type="EMBL" id="CAH2066918.1"/>
    </source>
</evidence>
<keyword evidence="3" id="KW-1185">Reference proteome</keyword>
<dbReference type="PANTHER" id="PTHR12729">
    <property type="entry name" value="TRNA(HIS) GUANYLYLTRANSFERASE-RELATED"/>
    <property type="match status" value="1"/>
</dbReference>
<dbReference type="Pfam" id="PF14413">
    <property type="entry name" value="Thg1C"/>
    <property type="match status" value="1"/>
</dbReference>
<name>A0ABN8ITL2_9NEOP</name>
<dbReference type="InterPro" id="IPR007537">
    <property type="entry name" value="tRNAHis_GuaTrfase_Thg1"/>
</dbReference>
<dbReference type="Proteomes" id="UP000837857">
    <property type="component" value="Chromosome 4"/>
</dbReference>
<dbReference type="Gene3D" id="3.30.70.3000">
    <property type="match status" value="1"/>
</dbReference>
<dbReference type="PANTHER" id="PTHR12729:SF6">
    <property type="entry name" value="TRNA(HIS) GUANYLYLTRANSFERASE-RELATED"/>
    <property type="match status" value="1"/>
</dbReference>
<dbReference type="EMBL" id="OW152816">
    <property type="protein sequence ID" value="CAH2066918.1"/>
    <property type="molecule type" value="Genomic_DNA"/>
</dbReference>